<dbReference type="EMBL" id="CAJJDO010000219">
    <property type="protein sequence ID" value="CAD8214499.1"/>
    <property type="molecule type" value="Genomic_DNA"/>
</dbReference>
<accession>A0A8S1YKV3</accession>
<protein>
    <submittedName>
        <fullName evidence="1">Uncharacterized protein</fullName>
    </submittedName>
</protein>
<sequence length="106" mass="12900">MLIKQFYSLFQVNYCYFKIINLQIYQKLQTALMLLLDYSLSQWLVVHNFPLLLLKQMIQGNENIFIVNLIHNFGQFNVGLCQFIEYCFKMQLQIKTIQKHFFFLYI</sequence>
<evidence type="ECO:0000313" key="2">
    <source>
        <dbReference type="Proteomes" id="UP000689195"/>
    </source>
</evidence>
<gene>
    <name evidence="1" type="ORF">PPENT_87.1.T2190007</name>
</gene>
<name>A0A8S1YKV3_9CILI</name>
<dbReference type="AlphaFoldDB" id="A0A8S1YKV3"/>
<proteinExistence type="predicted"/>
<organism evidence="1 2">
    <name type="scientific">Paramecium pentaurelia</name>
    <dbReference type="NCBI Taxonomy" id="43138"/>
    <lineage>
        <taxon>Eukaryota</taxon>
        <taxon>Sar</taxon>
        <taxon>Alveolata</taxon>
        <taxon>Ciliophora</taxon>
        <taxon>Intramacronucleata</taxon>
        <taxon>Oligohymenophorea</taxon>
        <taxon>Peniculida</taxon>
        <taxon>Parameciidae</taxon>
        <taxon>Paramecium</taxon>
    </lineage>
</organism>
<comment type="caution">
    <text evidence="1">The sequence shown here is derived from an EMBL/GenBank/DDBJ whole genome shotgun (WGS) entry which is preliminary data.</text>
</comment>
<reference evidence="1" key="1">
    <citation type="submission" date="2021-01" db="EMBL/GenBank/DDBJ databases">
        <authorList>
            <consortium name="Genoscope - CEA"/>
            <person name="William W."/>
        </authorList>
    </citation>
    <scope>NUCLEOTIDE SEQUENCE</scope>
</reference>
<evidence type="ECO:0000313" key="1">
    <source>
        <dbReference type="EMBL" id="CAD8214499.1"/>
    </source>
</evidence>
<keyword evidence="2" id="KW-1185">Reference proteome</keyword>
<dbReference type="Proteomes" id="UP000689195">
    <property type="component" value="Unassembled WGS sequence"/>
</dbReference>